<organism evidence="2 3">
    <name type="scientific">Oikopleura dioica</name>
    <name type="common">Tunicate</name>
    <dbReference type="NCBI Taxonomy" id="34765"/>
    <lineage>
        <taxon>Eukaryota</taxon>
        <taxon>Metazoa</taxon>
        <taxon>Chordata</taxon>
        <taxon>Tunicata</taxon>
        <taxon>Appendicularia</taxon>
        <taxon>Copelata</taxon>
        <taxon>Oikopleuridae</taxon>
        <taxon>Oikopleura</taxon>
    </lineage>
</organism>
<keyword evidence="3" id="KW-1185">Reference proteome</keyword>
<evidence type="ECO:0000313" key="2">
    <source>
        <dbReference type="EMBL" id="CAG5110298.1"/>
    </source>
</evidence>
<keyword evidence="1" id="KW-0812">Transmembrane</keyword>
<dbReference type="EMBL" id="OU015567">
    <property type="protein sequence ID" value="CAG5110298.1"/>
    <property type="molecule type" value="Genomic_DNA"/>
</dbReference>
<dbReference type="Proteomes" id="UP001158576">
    <property type="component" value="Chromosome 2"/>
</dbReference>
<sequence>MRELAYVFDFVLVIYAFFELHATIFIFTENWLRIFFGIISFLTLTTTIFSIKFHESTNLRKKESFLRVYFLAGAILFNLQMALCFHNYFLAKADYQSSACEFCFENIEPFAKRIEENNLLLCNRRISTGREKRSHREHHVDRRKHLIPPPENSANYEFFALKHFMEKVEDHLFNEEYDLCKDEKLTDGDNDEKLKAKVFSAILESSDNCQIAKINGEDYASLEALHHCAFPPETVKEPHISILVDFYTAKFASSNISDRILDEKAFLISTVAIYSFYLKSVFITIAMCFHYFPVQNQKQ</sequence>
<protein>
    <submittedName>
        <fullName evidence="2">Oidioi.mRNA.OKI2018_I69.chr2.g4711.t1.cds</fullName>
    </submittedName>
</protein>
<feature type="transmembrane region" description="Helical" evidence="1">
    <location>
        <begin position="34"/>
        <end position="53"/>
    </location>
</feature>
<name>A0ABN7T1Y9_OIKDI</name>
<keyword evidence="1" id="KW-1133">Transmembrane helix</keyword>
<evidence type="ECO:0000256" key="1">
    <source>
        <dbReference type="SAM" id="Phobius"/>
    </source>
</evidence>
<gene>
    <name evidence="2" type="ORF">OKIOD_LOCUS13476</name>
</gene>
<proteinExistence type="predicted"/>
<evidence type="ECO:0000313" key="3">
    <source>
        <dbReference type="Proteomes" id="UP001158576"/>
    </source>
</evidence>
<feature type="transmembrane region" description="Helical" evidence="1">
    <location>
        <begin position="65"/>
        <end position="90"/>
    </location>
</feature>
<accession>A0ABN7T1Y9</accession>
<reference evidence="2 3" key="1">
    <citation type="submission" date="2021-04" db="EMBL/GenBank/DDBJ databases">
        <authorList>
            <person name="Bliznina A."/>
        </authorList>
    </citation>
    <scope>NUCLEOTIDE SEQUENCE [LARGE SCALE GENOMIC DNA]</scope>
</reference>
<feature type="transmembrane region" description="Helical" evidence="1">
    <location>
        <begin position="265"/>
        <end position="292"/>
    </location>
</feature>
<keyword evidence="1" id="KW-0472">Membrane</keyword>
<feature type="transmembrane region" description="Helical" evidence="1">
    <location>
        <begin position="7"/>
        <end position="28"/>
    </location>
</feature>